<gene>
    <name evidence="2" type="ORF">E2C01_092334</name>
</gene>
<accession>A0A5B7JRR6</accession>
<comment type="caution">
    <text evidence="2">The sequence shown here is derived from an EMBL/GenBank/DDBJ whole genome shotgun (WGS) entry which is preliminary data.</text>
</comment>
<feature type="signal peptide" evidence="1">
    <location>
        <begin position="1"/>
        <end position="16"/>
    </location>
</feature>
<evidence type="ECO:0008006" key="4">
    <source>
        <dbReference type="Google" id="ProtNLM"/>
    </source>
</evidence>
<organism evidence="2 3">
    <name type="scientific">Portunus trituberculatus</name>
    <name type="common">Swimming crab</name>
    <name type="synonym">Neptunus trituberculatus</name>
    <dbReference type="NCBI Taxonomy" id="210409"/>
    <lineage>
        <taxon>Eukaryota</taxon>
        <taxon>Metazoa</taxon>
        <taxon>Ecdysozoa</taxon>
        <taxon>Arthropoda</taxon>
        <taxon>Crustacea</taxon>
        <taxon>Multicrustacea</taxon>
        <taxon>Malacostraca</taxon>
        <taxon>Eumalacostraca</taxon>
        <taxon>Eucarida</taxon>
        <taxon>Decapoda</taxon>
        <taxon>Pleocyemata</taxon>
        <taxon>Brachyura</taxon>
        <taxon>Eubrachyura</taxon>
        <taxon>Portunoidea</taxon>
        <taxon>Portunidae</taxon>
        <taxon>Portuninae</taxon>
        <taxon>Portunus</taxon>
    </lineage>
</organism>
<name>A0A5B7JRR6_PORTR</name>
<keyword evidence="3" id="KW-1185">Reference proteome</keyword>
<reference evidence="2 3" key="1">
    <citation type="submission" date="2019-05" db="EMBL/GenBank/DDBJ databases">
        <title>Another draft genome of Portunus trituberculatus and its Hox gene families provides insights of decapod evolution.</title>
        <authorList>
            <person name="Jeong J.-H."/>
            <person name="Song I."/>
            <person name="Kim S."/>
            <person name="Choi T."/>
            <person name="Kim D."/>
            <person name="Ryu S."/>
            <person name="Kim W."/>
        </authorList>
    </citation>
    <scope>NUCLEOTIDE SEQUENCE [LARGE SCALE GENOMIC DNA]</scope>
    <source>
        <tissue evidence="2">Muscle</tissue>
    </source>
</reference>
<evidence type="ECO:0000313" key="3">
    <source>
        <dbReference type="Proteomes" id="UP000324222"/>
    </source>
</evidence>
<evidence type="ECO:0000313" key="2">
    <source>
        <dbReference type="EMBL" id="MPC97046.1"/>
    </source>
</evidence>
<dbReference type="AlphaFoldDB" id="A0A5B7JRR6"/>
<feature type="chain" id="PRO_5022908784" description="Secreted protein" evidence="1">
    <location>
        <begin position="17"/>
        <end position="71"/>
    </location>
</feature>
<dbReference type="Proteomes" id="UP000324222">
    <property type="component" value="Unassembled WGS sequence"/>
</dbReference>
<proteinExistence type="predicted"/>
<keyword evidence="1" id="KW-0732">Signal</keyword>
<protein>
    <recommendedName>
        <fullName evidence="4">Secreted protein</fullName>
    </recommendedName>
</protein>
<dbReference type="EMBL" id="VSRR010108377">
    <property type="protein sequence ID" value="MPC97046.1"/>
    <property type="molecule type" value="Genomic_DNA"/>
</dbReference>
<evidence type="ECO:0000256" key="1">
    <source>
        <dbReference type="SAM" id="SignalP"/>
    </source>
</evidence>
<sequence>MTVFMRPLLCALSCCGGCVDHGGSRNHFPSPVRGGGHRCRSKKCPEVSCSSAHAWVAYATARRTRSQDKIY</sequence>